<dbReference type="KEGG" id="agv:OJF2_34370"/>
<name>A0A5B9W2T2_9BACT</name>
<evidence type="ECO:0000313" key="1">
    <source>
        <dbReference type="EMBL" id="QEH34892.1"/>
    </source>
</evidence>
<dbReference type="SUPFAM" id="SSF51556">
    <property type="entry name" value="Metallo-dependent hydrolases"/>
    <property type="match status" value="1"/>
</dbReference>
<sequence>MSNADPVGRREFLNQSLAVAGAAGLLPGAAAAAAPRPDADDAKKPRAAAAPEAAATIPRGSLGRAKVSRLLLGGNLIGGYMHCRDLKYVNSLFRAYATDEKIIETLALAERHGINTVFETGGDFVERYNRRYNGRMQFIPHIEIKTSWTRREQEDHIKQQVDAGAVALYVWGVSSDSLLRDGQFDLLARAVEMAKKHDLPVGVGCHSLLVPKECEKHGVPCDFYVKTFHGDDYPSATPKELRKEFIWLDGGKGWYDNMWCINPEETVAFMQSVAKPWIAFKILAAGAIPPAQAFPHAFRNGADFIAVGMFDFQVKADAELAERAIRHNQKRARPWRA</sequence>
<dbReference type="InterPro" id="IPR032466">
    <property type="entry name" value="Metal_Hydrolase"/>
</dbReference>
<dbReference type="RefSeq" id="WP_148594757.1">
    <property type="nucleotide sequence ID" value="NZ_CP042997.1"/>
</dbReference>
<evidence type="ECO:0008006" key="3">
    <source>
        <dbReference type="Google" id="ProtNLM"/>
    </source>
</evidence>
<accession>A0A5B9W2T2</accession>
<dbReference type="EMBL" id="CP042997">
    <property type="protein sequence ID" value="QEH34892.1"/>
    <property type="molecule type" value="Genomic_DNA"/>
</dbReference>
<reference evidence="1 2" key="1">
    <citation type="submission" date="2019-08" db="EMBL/GenBank/DDBJ databases">
        <title>Deep-cultivation of Planctomycetes and their phenomic and genomic characterization uncovers novel biology.</title>
        <authorList>
            <person name="Wiegand S."/>
            <person name="Jogler M."/>
            <person name="Boedeker C."/>
            <person name="Pinto D."/>
            <person name="Vollmers J."/>
            <person name="Rivas-Marin E."/>
            <person name="Kohn T."/>
            <person name="Peeters S.H."/>
            <person name="Heuer A."/>
            <person name="Rast P."/>
            <person name="Oberbeckmann S."/>
            <person name="Bunk B."/>
            <person name="Jeske O."/>
            <person name="Meyerdierks A."/>
            <person name="Storesund J.E."/>
            <person name="Kallscheuer N."/>
            <person name="Luecker S."/>
            <person name="Lage O.M."/>
            <person name="Pohl T."/>
            <person name="Merkel B.J."/>
            <person name="Hornburger P."/>
            <person name="Mueller R.-W."/>
            <person name="Bruemmer F."/>
            <person name="Labrenz M."/>
            <person name="Spormann A.M."/>
            <person name="Op den Camp H."/>
            <person name="Overmann J."/>
            <person name="Amann R."/>
            <person name="Jetten M.S.M."/>
            <person name="Mascher T."/>
            <person name="Medema M.H."/>
            <person name="Devos D.P."/>
            <person name="Kaster A.-K."/>
            <person name="Ovreas L."/>
            <person name="Rohde M."/>
            <person name="Galperin M.Y."/>
            <person name="Jogler C."/>
        </authorList>
    </citation>
    <scope>NUCLEOTIDE SEQUENCE [LARGE SCALE GENOMIC DNA]</scope>
    <source>
        <strain evidence="1 2">OJF2</strain>
    </source>
</reference>
<proteinExistence type="predicted"/>
<keyword evidence="2" id="KW-1185">Reference proteome</keyword>
<dbReference type="Proteomes" id="UP000324233">
    <property type="component" value="Chromosome"/>
</dbReference>
<gene>
    <name evidence="1" type="ORF">OJF2_34370</name>
</gene>
<dbReference type="PROSITE" id="PS51318">
    <property type="entry name" value="TAT"/>
    <property type="match status" value="1"/>
</dbReference>
<protein>
    <recommendedName>
        <fullName evidence="3">Twin-arginine translocation signal domain-containing protein</fullName>
    </recommendedName>
</protein>
<dbReference type="InterPro" id="IPR006311">
    <property type="entry name" value="TAT_signal"/>
</dbReference>
<dbReference type="OrthoDB" id="237078at2"/>
<organism evidence="1 2">
    <name type="scientific">Aquisphaera giovannonii</name>
    <dbReference type="NCBI Taxonomy" id="406548"/>
    <lineage>
        <taxon>Bacteria</taxon>
        <taxon>Pseudomonadati</taxon>
        <taxon>Planctomycetota</taxon>
        <taxon>Planctomycetia</taxon>
        <taxon>Isosphaerales</taxon>
        <taxon>Isosphaeraceae</taxon>
        <taxon>Aquisphaera</taxon>
    </lineage>
</organism>
<evidence type="ECO:0000313" key="2">
    <source>
        <dbReference type="Proteomes" id="UP000324233"/>
    </source>
</evidence>
<dbReference type="AlphaFoldDB" id="A0A5B9W2T2"/>